<dbReference type="Gene3D" id="1.10.10.10">
    <property type="entry name" value="Winged helix-like DNA-binding domain superfamily/Winged helix DNA-binding domain"/>
    <property type="match status" value="1"/>
</dbReference>
<keyword evidence="4" id="KW-0804">Transcription</keyword>
<dbReference type="InterPro" id="IPR058163">
    <property type="entry name" value="LysR-type_TF_proteobact-type"/>
</dbReference>
<dbReference type="Pfam" id="PF03466">
    <property type="entry name" value="LysR_substrate"/>
    <property type="match status" value="1"/>
</dbReference>
<proteinExistence type="inferred from homology"/>
<dbReference type="Gene3D" id="3.40.190.10">
    <property type="entry name" value="Periplasmic binding protein-like II"/>
    <property type="match status" value="2"/>
</dbReference>
<organism evidence="6 7">
    <name type="scientific">Chelatococcus albus</name>
    <dbReference type="NCBI Taxonomy" id="3047466"/>
    <lineage>
        <taxon>Bacteria</taxon>
        <taxon>Pseudomonadati</taxon>
        <taxon>Pseudomonadota</taxon>
        <taxon>Alphaproteobacteria</taxon>
        <taxon>Hyphomicrobiales</taxon>
        <taxon>Chelatococcaceae</taxon>
        <taxon>Chelatococcus</taxon>
    </lineage>
</organism>
<dbReference type="InterPro" id="IPR005119">
    <property type="entry name" value="LysR_subst-bd"/>
</dbReference>
<dbReference type="RefSeq" id="WP_283740021.1">
    <property type="nucleotide sequence ID" value="NZ_JASJEV010000003.1"/>
</dbReference>
<keyword evidence="7" id="KW-1185">Reference proteome</keyword>
<evidence type="ECO:0000313" key="6">
    <source>
        <dbReference type="EMBL" id="MDJ1158040.1"/>
    </source>
</evidence>
<dbReference type="PANTHER" id="PTHR30537:SF26">
    <property type="entry name" value="GLYCINE CLEAVAGE SYSTEM TRANSCRIPTIONAL ACTIVATOR"/>
    <property type="match status" value="1"/>
</dbReference>
<sequence length="300" mass="32676">MQARTLPSTTALRVLVALAEHGSASEAAKAVHLTQSAVSKQLKGLEESVGMPLFLRNGRGLTPTEAGQIYVRQARVALGALEAAAARVAALRGSPHSIRLHVLPILGDRWLVPRFSRFTEQHPGVDVQFTTFVTSTMAEEADAVFRFGEGHWPGQDADYLFGRNVALVAAPQLLQRMGGIETADDVRRYTVLDHFQTPLRWSEFAEAQGLTDFTPAHTVRFGFYALVIRAAIAGQGLALVPRSLIADELAAGRLVNPNGLGFFSRHGYWLTVPNDRPPRPGLVVFRAWLLEEARALGPDA</sequence>
<keyword evidence="2" id="KW-0805">Transcription regulation</keyword>
<dbReference type="PRINTS" id="PR00039">
    <property type="entry name" value="HTHLYSR"/>
</dbReference>
<dbReference type="EMBL" id="JASJEV010000003">
    <property type="protein sequence ID" value="MDJ1158040.1"/>
    <property type="molecule type" value="Genomic_DNA"/>
</dbReference>
<dbReference type="SUPFAM" id="SSF53850">
    <property type="entry name" value="Periplasmic binding protein-like II"/>
    <property type="match status" value="1"/>
</dbReference>
<evidence type="ECO:0000259" key="5">
    <source>
        <dbReference type="PROSITE" id="PS50931"/>
    </source>
</evidence>
<dbReference type="InterPro" id="IPR036388">
    <property type="entry name" value="WH-like_DNA-bd_sf"/>
</dbReference>
<dbReference type="SUPFAM" id="SSF46785">
    <property type="entry name" value="Winged helix' DNA-binding domain"/>
    <property type="match status" value="1"/>
</dbReference>
<dbReference type="Pfam" id="PF00126">
    <property type="entry name" value="HTH_1"/>
    <property type="match status" value="1"/>
</dbReference>
<evidence type="ECO:0000256" key="3">
    <source>
        <dbReference type="ARBA" id="ARBA00023125"/>
    </source>
</evidence>
<dbReference type="CDD" id="cd08432">
    <property type="entry name" value="PBP2_GcdR_TrpI_HvrB_AmpR_like"/>
    <property type="match status" value="1"/>
</dbReference>
<dbReference type="PROSITE" id="PS50931">
    <property type="entry name" value="HTH_LYSR"/>
    <property type="match status" value="1"/>
</dbReference>
<keyword evidence="3" id="KW-0238">DNA-binding</keyword>
<comment type="similarity">
    <text evidence="1">Belongs to the LysR transcriptional regulatory family.</text>
</comment>
<protein>
    <submittedName>
        <fullName evidence="6">LysR substrate-binding domain-containing protein</fullName>
    </submittedName>
</protein>
<dbReference type="CDD" id="cd00090">
    <property type="entry name" value="HTH_ARSR"/>
    <property type="match status" value="1"/>
</dbReference>
<dbReference type="InterPro" id="IPR036390">
    <property type="entry name" value="WH_DNA-bd_sf"/>
</dbReference>
<comment type="caution">
    <text evidence="6">The sequence shown here is derived from an EMBL/GenBank/DDBJ whole genome shotgun (WGS) entry which is preliminary data.</text>
</comment>
<feature type="domain" description="HTH lysR-type" evidence="5">
    <location>
        <begin position="7"/>
        <end position="64"/>
    </location>
</feature>
<name>A0ABT7AF94_9HYPH</name>
<gene>
    <name evidence="6" type="ORF">QNA08_07310</name>
</gene>
<evidence type="ECO:0000256" key="1">
    <source>
        <dbReference type="ARBA" id="ARBA00009437"/>
    </source>
</evidence>
<dbReference type="Proteomes" id="UP001321492">
    <property type="component" value="Unassembled WGS sequence"/>
</dbReference>
<evidence type="ECO:0000256" key="2">
    <source>
        <dbReference type="ARBA" id="ARBA00023015"/>
    </source>
</evidence>
<evidence type="ECO:0000313" key="7">
    <source>
        <dbReference type="Proteomes" id="UP001321492"/>
    </source>
</evidence>
<dbReference type="InterPro" id="IPR011991">
    <property type="entry name" value="ArsR-like_HTH"/>
</dbReference>
<dbReference type="InterPro" id="IPR000847">
    <property type="entry name" value="LysR_HTH_N"/>
</dbReference>
<reference evidence="6 7" key="1">
    <citation type="submission" date="2023-05" db="EMBL/GenBank/DDBJ databases">
        <title>Chelatococcus sp. nov., a moderately thermophilic bacterium isolated from hot spring microbial mat.</title>
        <authorList>
            <person name="Hu C.-J."/>
            <person name="Li W.-J."/>
        </authorList>
    </citation>
    <scope>NUCLEOTIDE SEQUENCE [LARGE SCALE GENOMIC DNA]</scope>
    <source>
        <strain evidence="6 7">SYSU G07232</strain>
    </source>
</reference>
<dbReference type="PANTHER" id="PTHR30537">
    <property type="entry name" value="HTH-TYPE TRANSCRIPTIONAL REGULATOR"/>
    <property type="match status" value="1"/>
</dbReference>
<evidence type="ECO:0000256" key="4">
    <source>
        <dbReference type="ARBA" id="ARBA00023163"/>
    </source>
</evidence>
<accession>A0ABT7AF94</accession>